<evidence type="ECO:0000259" key="4">
    <source>
        <dbReference type="PROSITE" id="PS51186"/>
    </source>
</evidence>
<keyword evidence="2" id="KW-0012">Acyltransferase</keyword>
<dbReference type="SUPFAM" id="SSF55729">
    <property type="entry name" value="Acyl-CoA N-acyltransferases (Nat)"/>
    <property type="match status" value="1"/>
</dbReference>
<dbReference type="Pfam" id="PF13302">
    <property type="entry name" value="Acetyltransf_3"/>
    <property type="match status" value="1"/>
</dbReference>
<dbReference type="AlphaFoldDB" id="A0A5J5FVE1"/>
<comment type="caution">
    <text evidence="5">The sequence shown here is derived from an EMBL/GenBank/DDBJ whole genome shotgun (WGS) entry which is preliminary data.</text>
</comment>
<dbReference type="Proteomes" id="UP000367750">
    <property type="component" value="Unassembled WGS sequence"/>
</dbReference>
<keyword evidence="1 5" id="KW-0808">Transferase</keyword>
<evidence type="ECO:0000256" key="3">
    <source>
        <dbReference type="ARBA" id="ARBA00038502"/>
    </source>
</evidence>
<evidence type="ECO:0000256" key="1">
    <source>
        <dbReference type="ARBA" id="ARBA00022679"/>
    </source>
</evidence>
<dbReference type="InterPro" id="IPR000182">
    <property type="entry name" value="GNAT_dom"/>
</dbReference>
<dbReference type="Gene3D" id="3.40.630.30">
    <property type="match status" value="1"/>
</dbReference>
<evidence type="ECO:0000256" key="2">
    <source>
        <dbReference type="ARBA" id="ARBA00023315"/>
    </source>
</evidence>
<proteinExistence type="inferred from homology"/>
<protein>
    <submittedName>
        <fullName evidence="5">GNAT family N-acetyltransferase</fullName>
    </submittedName>
</protein>
<organism evidence="5 6">
    <name type="scientific">Paenibacillus spiritus</name>
    <dbReference type="NCBI Taxonomy" id="2496557"/>
    <lineage>
        <taxon>Bacteria</taxon>
        <taxon>Bacillati</taxon>
        <taxon>Bacillota</taxon>
        <taxon>Bacilli</taxon>
        <taxon>Bacillales</taxon>
        <taxon>Paenibacillaceae</taxon>
        <taxon>Paenibacillus</taxon>
    </lineage>
</organism>
<dbReference type="PANTHER" id="PTHR43792:SF8">
    <property type="entry name" value="[RIBOSOMAL PROTEIN US5]-ALANINE N-ACETYLTRANSFERASE"/>
    <property type="match status" value="1"/>
</dbReference>
<comment type="similarity">
    <text evidence="3">Belongs to the acetyltransferase family. RimJ subfamily.</text>
</comment>
<dbReference type="EMBL" id="VYKK01000030">
    <property type="protein sequence ID" value="KAA8997170.1"/>
    <property type="molecule type" value="Genomic_DNA"/>
</dbReference>
<feature type="domain" description="N-acetyltransferase" evidence="4">
    <location>
        <begin position="16"/>
        <end position="183"/>
    </location>
</feature>
<gene>
    <name evidence="5" type="ORF">F4V43_17915</name>
</gene>
<accession>A0A5J5FVE1</accession>
<dbReference type="PANTHER" id="PTHR43792">
    <property type="entry name" value="GNAT FAMILY, PUTATIVE (AFU_ORTHOLOGUE AFUA_3G00765)-RELATED-RELATED"/>
    <property type="match status" value="1"/>
</dbReference>
<dbReference type="OrthoDB" id="9785602at2"/>
<keyword evidence="6" id="KW-1185">Reference proteome</keyword>
<reference evidence="5 6" key="1">
    <citation type="submission" date="2019-09" db="EMBL/GenBank/DDBJ databases">
        <title>Bacillus ochoae sp. nov., Paenibacillus whitsoniae sp. nov., Paenibacillus spiritus sp. nov. Isolated from the Mars Exploration Rover during spacecraft assembly.</title>
        <authorList>
            <person name="Seuylemezian A."/>
            <person name="Vaishampayan P."/>
        </authorList>
    </citation>
    <scope>NUCLEOTIDE SEQUENCE [LARGE SCALE GENOMIC DNA]</scope>
    <source>
        <strain evidence="5 6">MER_111</strain>
    </source>
</reference>
<evidence type="ECO:0000313" key="5">
    <source>
        <dbReference type="EMBL" id="KAA8997170.1"/>
    </source>
</evidence>
<dbReference type="RefSeq" id="WP_150459635.1">
    <property type="nucleotide sequence ID" value="NZ_VYKK01000030.1"/>
</dbReference>
<name>A0A5J5FVE1_9BACL</name>
<dbReference type="GO" id="GO:0016747">
    <property type="term" value="F:acyltransferase activity, transferring groups other than amino-acyl groups"/>
    <property type="evidence" value="ECO:0007669"/>
    <property type="project" value="InterPro"/>
</dbReference>
<evidence type="ECO:0000313" key="6">
    <source>
        <dbReference type="Proteomes" id="UP000367750"/>
    </source>
</evidence>
<dbReference type="InterPro" id="IPR016181">
    <property type="entry name" value="Acyl_CoA_acyltransferase"/>
</dbReference>
<dbReference type="InterPro" id="IPR051531">
    <property type="entry name" value="N-acetyltransferase"/>
</dbReference>
<sequence length="193" mass="21820">MDILTGTAPGLEGPRIVLRPLSTLDAEALLSVWTADEASDWLGMPELSGAGSAEALIWLLLDMERDGDGLRWSLTLRDSGRVIGSAGFNAWQDSGARRGEIGCELHPGFWGHGYMTEALRLVLEFGFRKLRLNRIEAQCLRGNERSERLFSRLGFRKEGLLREYRLTRRGLRDVELYALLRREWESASAERRS</sequence>
<dbReference type="PROSITE" id="PS51186">
    <property type="entry name" value="GNAT"/>
    <property type="match status" value="1"/>
</dbReference>